<feature type="compositionally biased region" description="Low complexity" evidence="1">
    <location>
        <begin position="93"/>
        <end position="104"/>
    </location>
</feature>
<reference evidence="2" key="1">
    <citation type="submission" date="2013-12" db="EMBL/GenBank/DDBJ databases">
        <authorList>
            <person name="Omoto C.K."/>
            <person name="Sibley D."/>
            <person name="Venepally P."/>
            <person name="Hadjithomas M."/>
            <person name="Karamycheva S."/>
            <person name="Brunk B."/>
            <person name="Roos D."/>
            <person name="Caler E."/>
            <person name="Lorenzi H."/>
        </authorList>
    </citation>
    <scope>NUCLEOTIDE SEQUENCE</scope>
</reference>
<gene>
    <name evidence="2" type="ORF">GNI_056450</name>
</gene>
<evidence type="ECO:0000313" key="2">
    <source>
        <dbReference type="EMBL" id="EZG70156.1"/>
    </source>
</evidence>
<keyword evidence="3" id="KW-1185">Reference proteome</keyword>
<comment type="caution">
    <text evidence="2">The sequence shown here is derived from an EMBL/GenBank/DDBJ whole genome shotgun (WGS) entry which is preliminary data.</text>
</comment>
<feature type="compositionally biased region" description="Low complexity" evidence="1">
    <location>
        <begin position="116"/>
        <end position="153"/>
    </location>
</feature>
<protein>
    <submittedName>
        <fullName evidence="2">Uncharacterized protein</fullName>
    </submittedName>
</protein>
<dbReference type="GeneID" id="22912098"/>
<evidence type="ECO:0000256" key="1">
    <source>
        <dbReference type="SAM" id="MobiDB-lite"/>
    </source>
</evidence>
<dbReference type="GO" id="GO:0030527">
    <property type="term" value="F:structural constituent of chromatin"/>
    <property type="evidence" value="ECO:0007669"/>
    <property type="project" value="InterPro"/>
</dbReference>
<dbReference type="VEuPathDB" id="CryptoDB:GNI_056450"/>
<dbReference type="GO" id="GO:0000786">
    <property type="term" value="C:nucleosome"/>
    <property type="evidence" value="ECO:0007669"/>
    <property type="project" value="InterPro"/>
</dbReference>
<accession>A0A023B8Q2</accession>
<dbReference type="RefSeq" id="XP_011129975.1">
    <property type="nucleotide sequence ID" value="XM_011131673.1"/>
</dbReference>
<feature type="compositionally biased region" description="Basic residues" evidence="1">
    <location>
        <begin position="180"/>
        <end position="193"/>
    </location>
</feature>
<dbReference type="EMBL" id="AFNH02000427">
    <property type="protein sequence ID" value="EZG70156.1"/>
    <property type="molecule type" value="Genomic_DNA"/>
</dbReference>
<feature type="region of interest" description="Disordered" evidence="1">
    <location>
        <begin position="54"/>
        <end position="239"/>
    </location>
</feature>
<dbReference type="AlphaFoldDB" id="A0A023B8Q2"/>
<dbReference type="PRINTS" id="PR00624">
    <property type="entry name" value="HISTONEH5"/>
</dbReference>
<proteinExistence type="predicted"/>
<feature type="compositionally biased region" description="Low complexity" evidence="1">
    <location>
        <begin position="62"/>
        <end position="76"/>
    </location>
</feature>
<name>A0A023B8Q2_GRENI</name>
<sequence>MSAKITGPNNARQELHEWQDVKHFVKKGFGKNAPVPTHAILLFEIGASPQKRSAVVKRTGNKPSSVSKSVPKLKAVPQKKTSAVFASPRVQATSPHTSTRTTVTLPKKKPGRKPGASPKKTVASPKKAAASPKKAAVGKKAAAVGKKAAASPKKAIKKPMVKKEPVKPMATPTKKIAASPKRKTAAPKKKAAVKKTAASPKKASLMTKKTIIKRSGSGTAKTQTKGKPSVRPVSAASAEGRLGSSAISNIISKFI</sequence>
<dbReference type="GO" id="GO:0006334">
    <property type="term" value="P:nucleosome assembly"/>
    <property type="evidence" value="ECO:0007669"/>
    <property type="project" value="InterPro"/>
</dbReference>
<dbReference type="InterPro" id="IPR005819">
    <property type="entry name" value="H1/H5"/>
</dbReference>
<dbReference type="GO" id="GO:0003677">
    <property type="term" value="F:DNA binding"/>
    <property type="evidence" value="ECO:0007669"/>
    <property type="project" value="InterPro"/>
</dbReference>
<dbReference type="Proteomes" id="UP000019763">
    <property type="component" value="Unassembled WGS sequence"/>
</dbReference>
<evidence type="ECO:0000313" key="3">
    <source>
        <dbReference type="Proteomes" id="UP000019763"/>
    </source>
</evidence>
<feature type="compositionally biased region" description="Polar residues" evidence="1">
    <location>
        <begin position="216"/>
        <end position="226"/>
    </location>
</feature>
<feature type="compositionally biased region" description="Low complexity" evidence="1">
    <location>
        <begin position="194"/>
        <end position="204"/>
    </location>
</feature>
<organism evidence="2 3">
    <name type="scientific">Gregarina niphandrodes</name>
    <name type="common">Septate eugregarine</name>
    <dbReference type="NCBI Taxonomy" id="110365"/>
    <lineage>
        <taxon>Eukaryota</taxon>
        <taxon>Sar</taxon>
        <taxon>Alveolata</taxon>
        <taxon>Apicomplexa</taxon>
        <taxon>Conoidasida</taxon>
        <taxon>Gregarinasina</taxon>
        <taxon>Eugregarinorida</taxon>
        <taxon>Gregarinidae</taxon>
        <taxon>Gregarina</taxon>
    </lineage>
</organism>